<feature type="compositionally biased region" description="Low complexity" evidence="1">
    <location>
        <begin position="53"/>
        <end position="66"/>
    </location>
</feature>
<accession>A0A9W8HTG8</accession>
<dbReference type="Gene3D" id="2.30.30.100">
    <property type="match status" value="1"/>
</dbReference>
<feature type="region of interest" description="Disordered" evidence="1">
    <location>
        <begin position="1"/>
        <end position="66"/>
    </location>
</feature>
<evidence type="ECO:0000313" key="4">
    <source>
        <dbReference type="Proteomes" id="UP001140094"/>
    </source>
</evidence>
<organism evidence="3 4">
    <name type="scientific">Coemansia guatemalensis</name>
    <dbReference type="NCBI Taxonomy" id="2761395"/>
    <lineage>
        <taxon>Eukaryota</taxon>
        <taxon>Fungi</taxon>
        <taxon>Fungi incertae sedis</taxon>
        <taxon>Zoopagomycota</taxon>
        <taxon>Kickxellomycotina</taxon>
        <taxon>Kickxellomycetes</taxon>
        <taxon>Kickxellales</taxon>
        <taxon>Kickxellaceae</taxon>
        <taxon>Coemansia</taxon>
    </lineage>
</organism>
<dbReference type="Proteomes" id="UP001140094">
    <property type="component" value="Unassembled WGS sequence"/>
</dbReference>
<dbReference type="InterPro" id="IPR019181">
    <property type="entry name" value="LSM12_ABD"/>
</dbReference>
<dbReference type="PANTHER" id="PTHR13542">
    <property type="entry name" value="LSM12 HOMOLOG"/>
    <property type="match status" value="1"/>
</dbReference>
<proteinExistence type="predicted"/>
<gene>
    <name evidence="3" type="ORF">H4R20_004361</name>
</gene>
<dbReference type="PROSITE" id="PS52001">
    <property type="entry name" value="AD"/>
    <property type="match status" value="1"/>
</dbReference>
<protein>
    <recommendedName>
        <fullName evidence="2">AD domain-containing protein</fullName>
    </recommendedName>
</protein>
<feature type="region of interest" description="Disordered" evidence="1">
    <location>
        <begin position="81"/>
        <end position="101"/>
    </location>
</feature>
<evidence type="ECO:0000313" key="3">
    <source>
        <dbReference type="EMBL" id="KAJ2799629.1"/>
    </source>
</evidence>
<sequence>MDYRAAARRQLSENSTSNPSPKSNAQDAAVQPNPTSTSNTESPRMKTTSGDRSSNSPSANSKKSNAGLQLSYAATAAKKSAAGGSELSSMRKGAGRQTHATPPLLPLTLLVNTLLSVDLVDGRTIEGLLFTYDVYSGVVALVSGCGDDEGGERKQVHLVKAANITDVRVLPKEESKLNDIPEINVVPEAAIEARKQRALAQERERASRIGVGVSDRAQSIFEALSKTMPCRWEKDRIVVLDEVIIESPYTVDSCREVTSAAFSLSRVKKVLQGELNRLEPAASTNSDPATL</sequence>
<feature type="domain" description="AD" evidence="2">
    <location>
        <begin position="184"/>
        <end position="279"/>
    </location>
</feature>
<keyword evidence="4" id="KW-1185">Reference proteome</keyword>
<dbReference type="SMART" id="SM00995">
    <property type="entry name" value="AD"/>
    <property type="match status" value="1"/>
</dbReference>
<comment type="caution">
    <text evidence="3">The sequence shown here is derived from an EMBL/GenBank/DDBJ whole genome shotgun (WGS) entry which is preliminary data.</text>
</comment>
<name>A0A9W8HTG8_9FUNG</name>
<dbReference type="InterPro" id="IPR047574">
    <property type="entry name" value="AD"/>
</dbReference>
<dbReference type="Pfam" id="PF09793">
    <property type="entry name" value="AD"/>
    <property type="match status" value="1"/>
</dbReference>
<dbReference type="AlphaFoldDB" id="A0A9W8HTG8"/>
<reference evidence="3" key="1">
    <citation type="submission" date="2022-07" db="EMBL/GenBank/DDBJ databases">
        <title>Phylogenomic reconstructions and comparative analyses of Kickxellomycotina fungi.</title>
        <authorList>
            <person name="Reynolds N.K."/>
            <person name="Stajich J.E."/>
            <person name="Barry K."/>
            <person name="Grigoriev I.V."/>
            <person name="Crous P."/>
            <person name="Smith M.E."/>
        </authorList>
    </citation>
    <scope>NUCLEOTIDE SEQUENCE</scope>
    <source>
        <strain evidence="3">NRRL 1565</strain>
    </source>
</reference>
<dbReference type="InterPro" id="IPR039683">
    <property type="entry name" value="Lsm12-like"/>
</dbReference>
<feature type="compositionally biased region" description="Polar residues" evidence="1">
    <location>
        <begin position="12"/>
        <end position="52"/>
    </location>
</feature>
<dbReference type="EMBL" id="JANBUO010001143">
    <property type="protein sequence ID" value="KAJ2799629.1"/>
    <property type="molecule type" value="Genomic_DNA"/>
</dbReference>
<dbReference type="OrthoDB" id="1057137at2759"/>
<evidence type="ECO:0000256" key="1">
    <source>
        <dbReference type="SAM" id="MobiDB-lite"/>
    </source>
</evidence>
<evidence type="ECO:0000259" key="2">
    <source>
        <dbReference type="PROSITE" id="PS52001"/>
    </source>
</evidence>